<reference evidence="2 3" key="1">
    <citation type="submission" date="2015-09" db="EMBL/GenBank/DDBJ databases">
        <authorList>
            <consortium name="Swine Surveillance"/>
        </authorList>
    </citation>
    <scope>NUCLEOTIDE SEQUENCE [LARGE SCALE GENOMIC DNA]</scope>
    <source>
        <strain evidence="2 3">CECT 7557</strain>
    </source>
</reference>
<evidence type="ECO:0008006" key="4">
    <source>
        <dbReference type="Google" id="ProtNLM"/>
    </source>
</evidence>
<keyword evidence="1" id="KW-0472">Membrane</keyword>
<feature type="transmembrane region" description="Helical" evidence="1">
    <location>
        <begin position="21"/>
        <end position="44"/>
    </location>
</feature>
<evidence type="ECO:0000313" key="3">
    <source>
        <dbReference type="Proteomes" id="UP000052022"/>
    </source>
</evidence>
<feature type="transmembrane region" description="Helical" evidence="1">
    <location>
        <begin position="56"/>
        <end position="78"/>
    </location>
</feature>
<gene>
    <name evidence="2" type="ORF">TRM7557_02492</name>
</gene>
<protein>
    <recommendedName>
        <fullName evidence="4">Glycerophosphoryl diester phosphodiesterase membrane domain-containing protein</fullName>
    </recommendedName>
</protein>
<feature type="transmembrane region" description="Helical" evidence="1">
    <location>
        <begin position="134"/>
        <end position="158"/>
    </location>
</feature>
<organism evidence="2 3">
    <name type="scientific">Tritonibacter multivorans</name>
    <dbReference type="NCBI Taxonomy" id="928856"/>
    <lineage>
        <taxon>Bacteria</taxon>
        <taxon>Pseudomonadati</taxon>
        <taxon>Pseudomonadota</taxon>
        <taxon>Alphaproteobacteria</taxon>
        <taxon>Rhodobacterales</taxon>
        <taxon>Paracoccaceae</taxon>
        <taxon>Tritonibacter</taxon>
    </lineage>
</organism>
<dbReference type="EMBL" id="CYSD01000037">
    <property type="protein sequence ID" value="CUH79628.1"/>
    <property type="molecule type" value="Genomic_DNA"/>
</dbReference>
<dbReference type="Proteomes" id="UP000052022">
    <property type="component" value="Unassembled WGS sequence"/>
</dbReference>
<keyword evidence="1" id="KW-1133">Transmembrane helix</keyword>
<evidence type="ECO:0000313" key="2">
    <source>
        <dbReference type="EMBL" id="CUH79628.1"/>
    </source>
</evidence>
<keyword evidence="1" id="KW-0812">Transmembrane</keyword>
<proteinExistence type="predicted"/>
<feature type="transmembrane region" description="Helical" evidence="1">
    <location>
        <begin position="179"/>
        <end position="205"/>
    </location>
</feature>
<keyword evidence="3" id="KW-1185">Reference proteome</keyword>
<feature type="transmembrane region" description="Helical" evidence="1">
    <location>
        <begin position="99"/>
        <end position="128"/>
    </location>
</feature>
<dbReference type="AlphaFoldDB" id="A0A0P1GE82"/>
<feature type="transmembrane region" description="Helical" evidence="1">
    <location>
        <begin position="211"/>
        <end position="229"/>
    </location>
</feature>
<dbReference type="OrthoDB" id="7704812at2"/>
<dbReference type="RefSeq" id="WP_058290514.1">
    <property type="nucleotide sequence ID" value="NZ_CYSD01000037.1"/>
</dbReference>
<name>A0A0P1GE82_9RHOB</name>
<evidence type="ECO:0000256" key="1">
    <source>
        <dbReference type="SAM" id="Phobius"/>
    </source>
</evidence>
<sequence>MTGLHILNHSVQMILRNLQDIAKLTVIPLVIYAVLASYSLNLLTKAMIEQDYAEHFILGGAGFLVSMLFLVWAVVNWHRYVLLEEYPTGWLNLPKSDRIFAYVGQMLVLFLVGFVFMLIFGFVAGVIGVAVSQIAAFAIIVVGWLVLIPVATRLSLILPAAAIGQPLTLKEAWSKTQGAMGIVVVLVILLGLIGGFVQLVATFALGPVSPGLAAIFAFGSQVLLGLLNVSTLTTLYGHYVEGRPVTG</sequence>
<accession>A0A0P1GE82</accession>
<dbReference type="STRING" id="928856.SAMN04488049_101226"/>